<dbReference type="EMBL" id="HACM01005152">
    <property type="protein sequence ID" value="CRZ05594.1"/>
    <property type="molecule type" value="Transcribed_RNA"/>
</dbReference>
<organism evidence="2">
    <name type="scientific">Spongospora subterranea</name>
    <dbReference type="NCBI Taxonomy" id="70186"/>
    <lineage>
        <taxon>Eukaryota</taxon>
        <taxon>Sar</taxon>
        <taxon>Rhizaria</taxon>
        <taxon>Endomyxa</taxon>
        <taxon>Phytomyxea</taxon>
        <taxon>Plasmodiophorida</taxon>
        <taxon>Plasmodiophoridae</taxon>
        <taxon>Spongospora</taxon>
    </lineage>
</organism>
<evidence type="ECO:0000256" key="1">
    <source>
        <dbReference type="SAM" id="Phobius"/>
    </source>
</evidence>
<keyword evidence="1" id="KW-1133">Transmembrane helix</keyword>
<sequence>MKQSEQCMGCAMCWSAAEVIVWYAFFRLLSYSVLYNPFNQLGYVWHSDIDRYSPDLVLGNGLILATFISCGRYPRSMISLFIVLSNAYLFVEFLHKLFDDTIWYSIYSSS</sequence>
<accession>A0A0H5RAV1</accession>
<dbReference type="AlphaFoldDB" id="A0A0H5RAV1"/>
<proteinExistence type="predicted"/>
<keyword evidence="1" id="KW-0812">Transmembrane</keyword>
<name>A0A0H5RAV1_9EUKA</name>
<evidence type="ECO:0000313" key="2">
    <source>
        <dbReference type="EMBL" id="CRZ05594.1"/>
    </source>
</evidence>
<feature type="transmembrane region" description="Helical" evidence="1">
    <location>
        <begin position="12"/>
        <end position="32"/>
    </location>
</feature>
<keyword evidence="1" id="KW-0472">Membrane</keyword>
<feature type="transmembrane region" description="Helical" evidence="1">
    <location>
        <begin position="77"/>
        <end position="98"/>
    </location>
</feature>
<reference evidence="2" key="1">
    <citation type="submission" date="2015-04" db="EMBL/GenBank/DDBJ databases">
        <title>The genome sequence of the plant pathogenic Rhizarian Plasmodiophora brassicae reveals insights in its biotrophic life cycle and the origin of chitin synthesis.</title>
        <authorList>
            <person name="Schwelm A."/>
            <person name="Fogelqvist J."/>
            <person name="Knaust A."/>
            <person name="Julke S."/>
            <person name="Lilja T."/>
            <person name="Dhandapani V."/>
            <person name="Bonilla-Rosso G."/>
            <person name="Karlsson M."/>
            <person name="Shevchenko A."/>
            <person name="Choi S.R."/>
            <person name="Kim H.G."/>
            <person name="Park J.Y."/>
            <person name="Lim Y.P."/>
            <person name="Ludwig-Muller J."/>
            <person name="Dixelius C."/>
        </authorList>
    </citation>
    <scope>NUCLEOTIDE SEQUENCE</scope>
    <source>
        <tissue evidence="2">Potato root galls</tissue>
    </source>
</reference>
<protein>
    <submittedName>
        <fullName evidence="2">Uncharacterized protein</fullName>
    </submittedName>
</protein>